<proteinExistence type="predicted"/>
<feature type="domain" description="HTH luxR-type" evidence="2">
    <location>
        <begin position="254"/>
        <end position="319"/>
    </location>
</feature>
<dbReference type="PROSITE" id="PS50043">
    <property type="entry name" value="HTH_LUXR_2"/>
    <property type="match status" value="1"/>
</dbReference>
<dbReference type="PANTHER" id="PTHR34293:SF1">
    <property type="entry name" value="HTH-TYPE TRANSCRIPTIONAL REGULATOR TRMBL2"/>
    <property type="match status" value="1"/>
</dbReference>
<comment type="caution">
    <text evidence="3">The sequence shown here is derived from an EMBL/GenBank/DDBJ whole genome shotgun (WGS) entry which is preliminary data.</text>
</comment>
<dbReference type="SUPFAM" id="SSF46894">
    <property type="entry name" value="C-terminal effector domain of the bipartite response regulators"/>
    <property type="match status" value="1"/>
</dbReference>
<dbReference type="Proteomes" id="UP001144036">
    <property type="component" value="Unassembled WGS sequence"/>
</dbReference>
<dbReference type="RefSeq" id="WP_270155374.1">
    <property type="nucleotide sequence ID" value="NZ_JAPNNL010000045.1"/>
</dbReference>
<reference evidence="3" key="1">
    <citation type="submission" date="2022-11" db="EMBL/GenBank/DDBJ databases">
        <title>Nonomuraea corallina sp. nov., a new species of the genus Nonomuraea isolated from sea side sediment in Thai sea.</title>
        <authorList>
            <person name="Ngamcharungchit C."/>
            <person name="Matsumoto A."/>
            <person name="Suriyachadkun C."/>
            <person name="Panbangred W."/>
            <person name="Inahashi Y."/>
            <person name="Intra B."/>
        </authorList>
    </citation>
    <scope>NUCLEOTIDE SEQUENCE</scope>
    <source>
        <strain evidence="3">MCN248</strain>
    </source>
</reference>
<dbReference type="Pfam" id="PF00196">
    <property type="entry name" value="GerE"/>
    <property type="match status" value="1"/>
</dbReference>
<name>A0ABT4SBI2_9ACTN</name>
<gene>
    <name evidence="3" type="ORF">OUY22_14125</name>
</gene>
<evidence type="ECO:0000313" key="4">
    <source>
        <dbReference type="Proteomes" id="UP001144036"/>
    </source>
</evidence>
<dbReference type="InterPro" id="IPR000792">
    <property type="entry name" value="Tscrpt_reg_LuxR_C"/>
</dbReference>
<evidence type="ECO:0000259" key="2">
    <source>
        <dbReference type="PROSITE" id="PS50043"/>
    </source>
</evidence>
<dbReference type="EMBL" id="JAPNNL010000045">
    <property type="protein sequence ID" value="MDA0634558.1"/>
    <property type="molecule type" value="Genomic_DNA"/>
</dbReference>
<keyword evidence="4" id="KW-1185">Reference proteome</keyword>
<feature type="coiled-coil region" evidence="1">
    <location>
        <begin position="66"/>
        <end position="93"/>
    </location>
</feature>
<evidence type="ECO:0000256" key="1">
    <source>
        <dbReference type="SAM" id="Coils"/>
    </source>
</evidence>
<dbReference type="Gene3D" id="1.10.10.10">
    <property type="entry name" value="Winged helix-like DNA-binding domain superfamily/Winged helix DNA-binding domain"/>
    <property type="match status" value="1"/>
</dbReference>
<dbReference type="InterPro" id="IPR036390">
    <property type="entry name" value="WH_DNA-bd_sf"/>
</dbReference>
<evidence type="ECO:0000313" key="3">
    <source>
        <dbReference type="EMBL" id="MDA0634558.1"/>
    </source>
</evidence>
<organism evidence="3 4">
    <name type="scientific">Nonomuraea corallina</name>
    <dbReference type="NCBI Taxonomy" id="2989783"/>
    <lineage>
        <taxon>Bacteria</taxon>
        <taxon>Bacillati</taxon>
        <taxon>Actinomycetota</taxon>
        <taxon>Actinomycetes</taxon>
        <taxon>Streptosporangiales</taxon>
        <taxon>Streptosporangiaceae</taxon>
        <taxon>Nonomuraea</taxon>
    </lineage>
</organism>
<accession>A0ABT4SBI2</accession>
<dbReference type="SUPFAM" id="SSF46785">
    <property type="entry name" value="Winged helix' DNA-binding domain"/>
    <property type="match status" value="1"/>
</dbReference>
<dbReference type="InterPro" id="IPR016032">
    <property type="entry name" value="Sig_transdc_resp-reg_C-effctor"/>
</dbReference>
<dbReference type="InterPro" id="IPR036388">
    <property type="entry name" value="WH-like_DNA-bd_sf"/>
</dbReference>
<protein>
    <submittedName>
        <fullName evidence="3">LuxR C-terminal-related transcriptional regulator</fullName>
    </submittedName>
</protein>
<dbReference type="PANTHER" id="PTHR34293">
    <property type="entry name" value="HTH-TYPE TRANSCRIPTIONAL REGULATOR TRMBL2"/>
    <property type="match status" value="1"/>
</dbReference>
<sequence>MLDALGMSTVDEAVYRAVLDHPQLDLVGLAARLGTGTDSVRASLDRLVDLALVRVNGGGFHVVRPQAALQALLAKAEAEIAARQQRIEATKAAVVALATQYDDRDEPEAIRRLNGLDEVRDYLAELSRSAQTECLSLTPAGPQQPEAMAAEKELNLPALQRGVAIRNIYLDSYRNDPATLAHARWMAEHGGQSRTTATLPLRMVIIDRRIALVPIDPDRSADGALELHSPGVITALVALFEQLWAAGTPLGEAPPKDEHGLNQQERELLRLLADGHTDESAGRQLAVSTRSVQRMMTAITERLGATSRFQAGVEAQRREWL</sequence>
<dbReference type="InterPro" id="IPR051797">
    <property type="entry name" value="TrmB-like"/>
</dbReference>
<dbReference type="SMART" id="SM00421">
    <property type="entry name" value="HTH_LUXR"/>
    <property type="match status" value="1"/>
</dbReference>
<keyword evidence="1" id="KW-0175">Coiled coil</keyword>